<feature type="compositionally biased region" description="Polar residues" evidence="1">
    <location>
        <begin position="693"/>
        <end position="709"/>
    </location>
</feature>
<reference evidence="2 3" key="1">
    <citation type="submission" date="2020-05" db="EMBL/GenBank/DDBJ databases">
        <title>Identification and distribution of gene clusters putatively required for synthesis of sphingolipid metabolism inhibitors in phylogenetically diverse species of the filamentous fungus Fusarium.</title>
        <authorList>
            <person name="Kim H.-S."/>
            <person name="Busman M."/>
            <person name="Brown D.W."/>
            <person name="Divon H."/>
            <person name="Uhlig S."/>
            <person name="Proctor R.H."/>
        </authorList>
    </citation>
    <scope>NUCLEOTIDE SEQUENCE [LARGE SCALE GENOMIC DNA]</scope>
    <source>
        <strain evidence="2 3">NRRL 20693</strain>
    </source>
</reference>
<proteinExistence type="predicted"/>
<gene>
    <name evidence="2" type="ORF">FHETE_4794</name>
</gene>
<keyword evidence="3" id="KW-1185">Reference proteome</keyword>
<comment type="caution">
    <text evidence="2">The sequence shown here is derived from an EMBL/GenBank/DDBJ whole genome shotgun (WGS) entry which is preliminary data.</text>
</comment>
<dbReference type="Proteomes" id="UP000567885">
    <property type="component" value="Unassembled WGS sequence"/>
</dbReference>
<feature type="compositionally biased region" description="Polar residues" evidence="1">
    <location>
        <begin position="517"/>
        <end position="526"/>
    </location>
</feature>
<feature type="compositionally biased region" description="Polar residues" evidence="1">
    <location>
        <begin position="259"/>
        <end position="271"/>
    </location>
</feature>
<evidence type="ECO:0000256" key="1">
    <source>
        <dbReference type="SAM" id="MobiDB-lite"/>
    </source>
</evidence>
<accession>A0A8H5TER4</accession>
<protein>
    <submittedName>
        <fullName evidence="2">Uncharacterized protein</fullName>
    </submittedName>
</protein>
<feature type="region of interest" description="Disordered" evidence="1">
    <location>
        <begin position="468"/>
        <end position="554"/>
    </location>
</feature>
<evidence type="ECO:0000313" key="3">
    <source>
        <dbReference type="Proteomes" id="UP000567885"/>
    </source>
</evidence>
<organism evidence="2 3">
    <name type="scientific">Fusarium heterosporum</name>
    <dbReference type="NCBI Taxonomy" id="42747"/>
    <lineage>
        <taxon>Eukaryota</taxon>
        <taxon>Fungi</taxon>
        <taxon>Dikarya</taxon>
        <taxon>Ascomycota</taxon>
        <taxon>Pezizomycotina</taxon>
        <taxon>Sordariomycetes</taxon>
        <taxon>Hypocreomycetidae</taxon>
        <taxon>Hypocreales</taxon>
        <taxon>Nectriaceae</taxon>
        <taxon>Fusarium</taxon>
        <taxon>Fusarium heterosporum species complex</taxon>
    </lineage>
</organism>
<name>A0A8H5TER4_FUSHE</name>
<dbReference type="EMBL" id="JAAGWQ010000080">
    <property type="protein sequence ID" value="KAF5669806.1"/>
    <property type="molecule type" value="Genomic_DNA"/>
</dbReference>
<sequence>MVGRPRRASTSSVDTVDENRVSWLQEKNVLRYQHGGIDPETCFELRDAVVLNKDGHTLENALDVATRGPYIIRGTLMIDDDQKRHLIKKVGSSSPLEVRKCSNNSIGEDENGTPIIWVQGTCAFYEISPSPAYAPIYRKMRDAVLLYYRIMAIYTEKQPKKAKKSKKDIEKELNHVFHQYATQIGDGSTLQIVKDRCDEHASFLISQCLQDSNELDWTTTPFYKWMIDRHPELYNKEIQRLDKPAQPRRSPSVEIRDSPASQILPSRTRNGSLAPPTVRSNATPEIVKLEDSPPRLRASRSRSATHRLDDDVIALASSTRLSRDTSAVSRPASAQSSVGMPSIVPLVSEVSSVVNDEGETPFQSVLNALERSAEICANTKNGMTESAVINRLYFDYRFPNYRSTQTASHRIPVKEILHYNANALLRVLDREKYSSHGDGFYLWLQEISQEPFDPVVLKPTEFPFHVVPRRRSNKPSQPAPTIPAEVTPMNLNDDLPSPSRSSPAGKSLRRPGRPSGIKSSLRLSTASKKRAHSDVDSESEDEETEPKKSHYFLGEDDIMEDDGHQSLSEDEASHQTSGEPIKIFLRADNIPTTVPRGPDETWVCEEEDCGYIVRGGDVRDCRDRIRSHFNEHEQQMDRVNLAMTEGSRGHLPVKYVYFPPFLLLVELHTPHAPATTIGTPILVGEEASTAASTPTMANSPVASHTFQPHTPTPSPRKASVPVTRQNFTFMVDGFRRRPHPVSDSIDTLTL</sequence>
<dbReference type="OrthoDB" id="5382953at2759"/>
<feature type="region of interest" description="Disordered" evidence="1">
    <location>
        <begin position="693"/>
        <end position="719"/>
    </location>
</feature>
<dbReference type="AlphaFoldDB" id="A0A8H5TER4"/>
<feature type="region of interest" description="Disordered" evidence="1">
    <location>
        <begin position="241"/>
        <end position="304"/>
    </location>
</feature>
<evidence type="ECO:0000313" key="2">
    <source>
        <dbReference type="EMBL" id="KAF5669806.1"/>
    </source>
</evidence>